<protein>
    <recommendedName>
        <fullName evidence="6">PH domain-containing protein</fullName>
    </recommendedName>
</protein>
<keyword evidence="8" id="KW-1185">Reference proteome</keyword>
<accession>E1ZMU1</accession>
<feature type="region of interest" description="Disordered" evidence="5">
    <location>
        <begin position="50"/>
        <end position="71"/>
    </location>
</feature>
<reference evidence="7 8" key="1">
    <citation type="journal article" date="2010" name="Plant Cell">
        <title>The Chlorella variabilis NC64A genome reveals adaptation to photosymbiosis, coevolution with viruses, and cryptic sex.</title>
        <authorList>
            <person name="Blanc G."/>
            <person name="Duncan G."/>
            <person name="Agarkova I."/>
            <person name="Borodovsky M."/>
            <person name="Gurnon J."/>
            <person name="Kuo A."/>
            <person name="Lindquist E."/>
            <person name="Lucas S."/>
            <person name="Pangilinan J."/>
            <person name="Polle J."/>
            <person name="Salamov A."/>
            <person name="Terry A."/>
            <person name="Yamada T."/>
            <person name="Dunigan D.D."/>
            <person name="Grigoriev I.V."/>
            <person name="Claverie J.M."/>
            <person name="Van Etten J.L."/>
        </authorList>
    </citation>
    <scope>NUCLEOTIDE SEQUENCE [LARGE SCALE GENOMIC DNA]</scope>
    <source>
        <strain evidence="7 8">NC64A</strain>
    </source>
</reference>
<dbReference type="InterPro" id="IPR001849">
    <property type="entry name" value="PH_domain"/>
</dbReference>
<dbReference type="SUPFAM" id="SSF50729">
    <property type="entry name" value="PH domain-like"/>
    <property type="match status" value="1"/>
</dbReference>
<dbReference type="PROSITE" id="PS50003">
    <property type="entry name" value="PH_DOMAIN"/>
    <property type="match status" value="1"/>
</dbReference>
<evidence type="ECO:0000256" key="1">
    <source>
        <dbReference type="ARBA" id="ARBA00003361"/>
    </source>
</evidence>
<evidence type="ECO:0000313" key="8">
    <source>
        <dbReference type="Proteomes" id="UP000008141"/>
    </source>
</evidence>
<evidence type="ECO:0000256" key="3">
    <source>
        <dbReference type="ARBA" id="ARBA00023055"/>
    </source>
</evidence>
<dbReference type="Proteomes" id="UP000008141">
    <property type="component" value="Unassembled WGS sequence"/>
</dbReference>
<organism evidence="8">
    <name type="scientific">Chlorella variabilis</name>
    <name type="common">Green alga</name>
    <dbReference type="NCBI Taxonomy" id="554065"/>
    <lineage>
        <taxon>Eukaryota</taxon>
        <taxon>Viridiplantae</taxon>
        <taxon>Chlorophyta</taxon>
        <taxon>core chlorophytes</taxon>
        <taxon>Trebouxiophyceae</taxon>
        <taxon>Chlorellales</taxon>
        <taxon>Chlorellaceae</taxon>
        <taxon>Chlorella clade</taxon>
        <taxon>Chlorella</taxon>
    </lineage>
</organism>
<dbReference type="GeneID" id="17352290"/>
<feature type="compositionally biased region" description="Low complexity" evidence="5">
    <location>
        <begin position="1"/>
        <end position="10"/>
    </location>
</feature>
<dbReference type="InParanoid" id="E1ZMU1"/>
<dbReference type="GO" id="GO:0006869">
    <property type="term" value="P:lipid transport"/>
    <property type="evidence" value="ECO:0007669"/>
    <property type="project" value="UniProtKB-KW"/>
</dbReference>
<gene>
    <name evidence="7" type="ORF">CHLNCDRAFT_138340</name>
</gene>
<evidence type="ECO:0000256" key="4">
    <source>
        <dbReference type="ARBA" id="ARBA00023121"/>
    </source>
</evidence>
<keyword evidence="2" id="KW-0813">Transport</keyword>
<feature type="compositionally biased region" description="Acidic residues" evidence="5">
    <location>
        <begin position="374"/>
        <end position="389"/>
    </location>
</feature>
<dbReference type="InterPro" id="IPR011993">
    <property type="entry name" value="PH-like_dom_sf"/>
</dbReference>
<dbReference type="GO" id="GO:0032934">
    <property type="term" value="F:sterol binding"/>
    <property type="evidence" value="ECO:0007669"/>
    <property type="project" value="TreeGrafter"/>
</dbReference>
<keyword evidence="3" id="KW-0445">Lipid transport</keyword>
<feature type="domain" description="PH" evidence="6">
    <location>
        <begin position="85"/>
        <end position="238"/>
    </location>
</feature>
<sequence>MQPSGPSQTSGGSGPPPGLTPRLSSGISFKAVGDWFQTLGDDLGSVIGIPRGKSVRRSPTPSGPSQHDAAMVPRLPSTSLLSKQQQIVVGMLMKYVNLGAGYRHRLFVLQDGVLRYYKVYGPTAVNVHQLLDVLRQQGELYPIGAEVSLLESRDERMSEGGSGTAAAAYVPPSPRSARARARLPPPAAEIHLQVASLRESNADYRKFYVHSGTSTLTLRAESKEDRWVWMQALQTCKGSWEGMTPAEASALKRDAGASIVSQDERFMARLQEVKRTLAAKGVSREVSQYMEDLLEHQQYHEVLVAEENKRKALLDIVYGLENEKRQLETALVVEGTQAAAMKHRLTSGAASDSEEQLTEYERQESGVVGSPGNGEEEEEQESMSSDAEDSTCCTYAAAGRRFLPLFLRDAWLDAWLLGGRAG</sequence>
<dbReference type="InterPro" id="IPR000648">
    <property type="entry name" value="Oxysterol-bd"/>
</dbReference>
<dbReference type="PANTHER" id="PTHR10972">
    <property type="entry name" value="OXYSTEROL-BINDING PROTEIN-RELATED"/>
    <property type="match status" value="1"/>
</dbReference>
<evidence type="ECO:0000259" key="6">
    <source>
        <dbReference type="PROSITE" id="PS50003"/>
    </source>
</evidence>
<dbReference type="PANTHER" id="PTHR10972:SF136">
    <property type="entry name" value="OXYSTEROL-BINDING PROTEIN 8"/>
    <property type="match status" value="1"/>
</dbReference>
<comment type="function">
    <text evidence="1">May be involved in the transport of sterols.</text>
</comment>
<proteinExistence type="predicted"/>
<dbReference type="STRING" id="554065.E1ZMU1"/>
<dbReference type="eggNOG" id="KOG1737">
    <property type="taxonomic scope" value="Eukaryota"/>
</dbReference>
<keyword evidence="4" id="KW-0446">Lipid-binding</keyword>
<dbReference type="Gene3D" id="2.30.29.30">
    <property type="entry name" value="Pleckstrin-homology domain (PH domain)/Phosphotyrosine-binding domain (PTB)"/>
    <property type="match status" value="1"/>
</dbReference>
<dbReference type="RefSeq" id="XP_005844852.1">
    <property type="nucleotide sequence ID" value="XM_005844790.1"/>
</dbReference>
<evidence type="ECO:0000256" key="2">
    <source>
        <dbReference type="ARBA" id="ARBA00022448"/>
    </source>
</evidence>
<dbReference type="AlphaFoldDB" id="E1ZMU1"/>
<dbReference type="OrthoDB" id="1914979at2759"/>
<dbReference type="SMART" id="SM00233">
    <property type="entry name" value="PH"/>
    <property type="match status" value="1"/>
</dbReference>
<feature type="region of interest" description="Disordered" evidence="5">
    <location>
        <begin position="343"/>
        <end position="389"/>
    </location>
</feature>
<evidence type="ECO:0000313" key="7">
    <source>
        <dbReference type="EMBL" id="EFN52750.1"/>
    </source>
</evidence>
<dbReference type="EMBL" id="GL433854">
    <property type="protein sequence ID" value="EFN52750.1"/>
    <property type="molecule type" value="Genomic_DNA"/>
</dbReference>
<name>E1ZMU1_CHLVA</name>
<evidence type="ECO:0000256" key="5">
    <source>
        <dbReference type="SAM" id="MobiDB-lite"/>
    </source>
</evidence>
<dbReference type="KEGG" id="cvr:CHLNCDRAFT_138340"/>
<feature type="region of interest" description="Disordered" evidence="5">
    <location>
        <begin position="1"/>
        <end position="25"/>
    </location>
</feature>
<dbReference type="GO" id="GO:0005829">
    <property type="term" value="C:cytosol"/>
    <property type="evidence" value="ECO:0007669"/>
    <property type="project" value="TreeGrafter"/>
</dbReference>
<dbReference type="GO" id="GO:0016020">
    <property type="term" value="C:membrane"/>
    <property type="evidence" value="ECO:0007669"/>
    <property type="project" value="TreeGrafter"/>
</dbReference>